<keyword evidence="6" id="KW-0472">Membrane</keyword>
<evidence type="ECO:0000256" key="3">
    <source>
        <dbReference type="ARBA" id="ARBA00022801"/>
    </source>
</evidence>
<dbReference type="InterPro" id="IPR019546">
    <property type="entry name" value="TAT_signal_bac_arc"/>
</dbReference>
<evidence type="ECO:0000256" key="6">
    <source>
        <dbReference type="SAM" id="Phobius"/>
    </source>
</evidence>
<name>A0A934NJG5_9BACT</name>
<dbReference type="NCBIfam" id="TIGR01409">
    <property type="entry name" value="TAT_signal_seq"/>
    <property type="match status" value="1"/>
</dbReference>
<dbReference type="GO" id="GO:0034480">
    <property type="term" value="F:phosphatidylcholine phospholipase C activity"/>
    <property type="evidence" value="ECO:0007669"/>
    <property type="project" value="UniProtKB-EC"/>
</dbReference>
<feature type="transmembrane region" description="Helical" evidence="6">
    <location>
        <begin position="565"/>
        <end position="585"/>
    </location>
</feature>
<dbReference type="EMBL" id="JAEKNN010000040">
    <property type="protein sequence ID" value="MBJ7609384.1"/>
    <property type="molecule type" value="Genomic_DNA"/>
</dbReference>
<dbReference type="EC" id="3.1.4.3" evidence="2"/>
<gene>
    <name evidence="7" type="ORF">JF887_08130</name>
</gene>
<organism evidence="7 8">
    <name type="scientific">Candidatus Amunia macphersoniae</name>
    <dbReference type="NCBI Taxonomy" id="3127014"/>
    <lineage>
        <taxon>Bacteria</taxon>
        <taxon>Bacillati</taxon>
        <taxon>Candidatus Dormiibacterota</taxon>
        <taxon>Candidatus Dormibacteria</taxon>
        <taxon>Candidatus Aeolococcales</taxon>
        <taxon>Candidatus Aeolococcaceae</taxon>
        <taxon>Candidatus Amunia</taxon>
    </lineage>
</organism>
<keyword evidence="6" id="KW-1133">Transmembrane helix</keyword>
<keyword evidence="3" id="KW-0378">Hydrolase</keyword>
<evidence type="ECO:0000256" key="2">
    <source>
        <dbReference type="ARBA" id="ARBA00012018"/>
    </source>
</evidence>
<comment type="caution">
    <text evidence="7">The sequence shown here is derived from an EMBL/GenBank/DDBJ whole genome shotgun (WGS) entry which is preliminary data.</text>
</comment>
<evidence type="ECO:0000256" key="5">
    <source>
        <dbReference type="SAM" id="MobiDB-lite"/>
    </source>
</evidence>
<proteinExistence type="inferred from homology"/>
<accession>A0A934NJG5</accession>
<dbReference type="Proteomes" id="UP000614410">
    <property type="component" value="Unassembled WGS sequence"/>
</dbReference>
<dbReference type="AlphaFoldDB" id="A0A934NJG5"/>
<dbReference type="InterPro" id="IPR007312">
    <property type="entry name" value="Phosphoesterase"/>
</dbReference>
<dbReference type="Gene3D" id="3.40.720.10">
    <property type="entry name" value="Alkaline Phosphatase, subunit A"/>
    <property type="match status" value="2"/>
</dbReference>
<dbReference type="InterPro" id="IPR017850">
    <property type="entry name" value="Alkaline_phosphatase_core_sf"/>
</dbReference>
<dbReference type="PANTHER" id="PTHR31956:SF1">
    <property type="entry name" value="NON-SPECIFIC PHOSPHOLIPASE C1"/>
    <property type="match status" value="1"/>
</dbReference>
<evidence type="ECO:0000256" key="4">
    <source>
        <dbReference type="ARBA" id="ARBA00048421"/>
    </source>
</evidence>
<sequence>MQARPSRRDVLKAGAAAGGAVAFSGLSPALIEALAATPPVAGSLSDVKNIVIFIQENRSFDHYFGRYKGVRGFDDRSVRMNKADDGSAVFKQRYREGAIAGARDPLLPFHISTAEPSTSQGECTNDIGHQWADQHAMWNDGKLDQWIVRHLQSDPAGNGRFAAITMGYYEGSPTRNHTGDVDLYWALADNFTVCDNYYCSVIGGTDINRLYSMTGTADPDCWDGGGQFLDTKTGTIEKPGADLGAGHRWRPYPELLSAAGISWKVYGTQDAHTGDNVLRYFPQYRPTSGNFSLSSKAFGSTTFPVDFEADAREGTLPQVSWVLSSLVDTEHAPAPIEWGQDDTEKVVLALLASPQWPSTALFITYDENGGFFDHVPPPVPPAGTAGEFFDVSKLTGTAPKEGKGFLDKPVGLGFRVPALVISPFSRNAEPSGEPLVCSDTFDHTSLLRFVEAVFKVPVPRRDATTNTPGLSPWRETTTGDLTSAFNFAAAPDTSAPSLPMTNRLDPRVLSECPAPTGTLISSSFSPGYPVPEDPRMPTQERSGPVKRPSGLTGERPPSALPESGLAGAWALPLLGALAVGAAAFLRRRGERRPA</sequence>
<keyword evidence="6" id="KW-0812">Transmembrane</keyword>
<protein>
    <recommendedName>
        <fullName evidence="2">phospholipase C</fullName>
        <ecNumber evidence="2">3.1.4.3</ecNumber>
    </recommendedName>
</protein>
<reference evidence="7 8" key="1">
    <citation type="submission" date="2020-10" db="EMBL/GenBank/DDBJ databases">
        <title>Ca. Dormibacterota MAGs.</title>
        <authorList>
            <person name="Montgomery K."/>
        </authorList>
    </citation>
    <scope>NUCLEOTIDE SEQUENCE [LARGE SCALE GENOMIC DNA]</scope>
    <source>
        <strain evidence="7">Mitchell_Peninsula_5</strain>
    </source>
</reference>
<dbReference type="InterPro" id="IPR006311">
    <property type="entry name" value="TAT_signal"/>
</dbReference>
<comment type="catalytic activity">
    <reaction evidence="4">
        <text>a 1,2-diacyl-sn-glycero-3-phosphocholine + H2O = phosphocholine + a 1,2-diacyl-sn-glycerol + H(+)</text>
        <dbReference type="Rhea" id="RHEA:10604"/>
        <dbReference type="ChEBI" id="CHEBI:15377"/>
        <dbReference type="ChEBI" id="CHEBI:15378"/>
        <dbReference type="ChEBI" id="CHEBI:17815"/>
        <dbReference type="ChEBI" id="CHEBI:57643"/>
        <dbReference type="ChEBI" id="CHEBI:295975"/>
        <dbReference type="EC" id="3.1.4.3"/>
    </reaction>
    <physiologicalReaction direction="left-to-right" evidence="4">
        <dbReference type="Rhea" id="RHEA:10605"/>
    </physiologicalReaction>
</comment>
<feature type="region of interest" description="Disordered" evidence="5">
    <location>
        <begin position="515"/>
        <end position="564"/>
    </location>
</feature>
<evidence type="ECO:0000313" key="7">
    <source>
        <dbReference type="EMBL" id="MBJ7609384.1"/>
    </source>
</evidence>
<comment type="similarity">
    <text evidence="1">Belongs to the bacterial phospholipase C family.</text>
</comment>
<evidence type="ECO:0000313" key="8">
    <source>
        <dbReference type="Proteomes" id="UP000614410"/>
    </source>
</evidence>
<dbReference type="Pfam" id="PF04185">
    <property type="entry name" value="Phosphoesterase"/>
    <property type="match status" value="1"/>
</dbReference>
<dbReference type="PROSITE" id="PS51318">
    <property type="entry name" value="TAT"/>
    <property type="match status" value="1"/>
</dbReference>
<evidence type="ECO:0000256" key="1">
    <source>
        <dbReference type="ARBA" id="ARBA00009717"/>
    </source>
</evidence>
<dbReference type="PANTHER" id="PTHR31956">
    <property type="entry name" value="NON-SPECIFIC PHOSPHOLIPASE C4-RELATED"/>
    <property type="match status" value="1"/>
</dbReference>